<dbReference type="UniPathway" id="UPA00275">
    <property type="reaction ID" value="UER00399"/>
</dbReference>
<sequence>MIITDLKMNTISEALEELRKGKVIIVVDDEDRENEGDFVAAASTMTPETINFMAKYGRGLICTPLTQKRAEELDLEYMVGKNTDPKQTAFTVSVDLLGHGVTTGISASDRSKTIKALADENIKPGDFARPGHIFPLVAKKGGVLKRDGHTEAAVDLLQLAGLPSTGVLVEIMNEDGTMARLPQLVDVAKKFDLKIITIKDLISYRLKNDSLIEKIDDEKIKTHYGDLRFVTFKDKTNDQIHFALVKGEINEKDTIPVKVCANNVYLDLFKTLAQGEVTIINRAFNFINEEGKGVIIFINNPSHTDVIENHLSKLKKYISGEIADFGIQFDERDLGIGAQIIKDLGIKNINVLTTNPNKNLPLSSGYGIKIINEIKI</sequence>
<dbReference type="GO" id="GO:0003935">
    <property type="term" value="F:GTP cyclohydrolase II activity"/>
    <property type="evidence" value="ECO:0007669"/>
    <property type="project" value="TreeGrafter"/>
</dbReference>
<dbReference type="PANTHER" id="PTHR21327">
    <property type="entry name" value="GTP CYCLOHYDROLASE II-RELATED"/>
    <property type="match status" value="1"/>
</dbReference>
<dbReference type="Gene3D" id="3.40.50.10990">
    <property type="entry name" value="GTP cyclohydrolase II"/>
    <property type="match status" value="1"/>
</dbReference>
<dbReference type="HAMAP" id="MF_00180">
    <property type="entry name" value="RibB"/>
    <property type="match status" value="1"/>
</dbReference>
<dbReference type="GO" id="GO:0030145">
    <property type="term" value="F:manganese ion binding"/>
    <property type="evidence" value="ECO:0007669"/>
    <property type="project" value="UniProtKB-UniRule"/>
</dbReference>
<comment type="similarity">
    <text evidence="14">Belongs to the DHBP synthase family.</text>
</comment>
<feature type="site" description="Essential for catalytic activity" evidence="14">
    <location>
        <position position="170"/>
    </location>
</feature>
<dbReference type="NCBIfam" id="TIGR00506">
    <property type="entry name" value="ribB"/>
    <property type="match status" value="1"/>
</dbReference>
<organism evidence="16 17">
    <name type="scientific">Apibacter mensalis</name>
    <dbReference type="NCBI Taxonomy" id="1586267"/>
    <lineage>
        <taxon>Bacteria</taxon>
        <taxon>Pseudomonadati</taxon>
        <taxon>Bacteroidota</taxon>
        <taxon>Flavobacteriia</taxon>
        <taxon>Flavobacteriales</taxon>
        <taxon>Weeksellaceae</taxon>
        <taxon>Apibacter</taxon>
    </lineage>
</organism>
<evidence type="ECO:0000256" key="2">
    <source>
        <dbReference type="ARBA" id="ARBA00001936"/>
    </source>
</evidence>
<feature type="binding site" evidence="14">
    <location>
        <begin position="146"/>
        <end position="150"/>
    </location>
    <ligand>
        <name>D-ribulose 5-phosphate</name>
        <dbReference type="ChEBI" id="CHEBI:58121"/>
    </ligand>
</feature>
<evidence type="ECO:0000313" key="17">
    <source>
        <dbReference type="Proteomes" id="UP000182761"/>
    </source>
</evidence>
<feature type="binding site" evidence="14">
    <location>
        <position position="33"/>
    </location>
    <ligand>
        <name>Mg(2+)</name>
        <dbReference type="ChEBI" id="CHEBI:18420"/>
        <label>1</label>
    </ligand>
</feature>
<name>A0A0X3ARB3_9FLAO</name>
<evidence type="ECO:0000259" key="15">
    <source>
        <dbReference type="Pfam" id="PF00925"/>
    </source>
</evidence>
<feature type="site" description="Essential for catalytic activity" evidence="14">
    <location>
        <position position="132"/>
    </location>
</feature>
<evidence type="ECO:0000256" key="9">
    <source>
        <dbReference type="ARBA" id="ARBA00022619"/>
    </source>
</evidence>
<dbReference type="Pfam" id="PF00926">
    <property type="entry name" value="DHBP_synthase"/>
    <property type="match status" value="1"/>
</dbReference>
<feature type="binding site" evidence="14">
    <location>
        <position position="33"/>
    </location>
    <ligand>
        <name>Mg(2+)</name>
        <dbReference type="ChEBI" id="CHEBI:18420"/>
        <label>2</label>
    </ligand>
</feature>
<feature type="binding site" evidence="14">
    <location>
        <begin position="32"/>
        <end position="33"/>
    </location>
    <ligand>
        <name>D-ribulose 5-phosphate</name>
        <dbReference type="ChEBI" id="CHEBI:58121"/>
    </ligand>
</feature>
<dbReference type="EC" id="4.1.99.12" evidence="7 14"/>
<feature type="binding site" evidence="14">
    <location>
        <position position="37"/>
    </location>
    <ligand>
        <name>D-ribulose 5-phosphate</name>
        <dbReference type="ChEBI" id="CHEBI:58121"/>
    </ligand>
</feature>
<evidence type="ECO:0000256" key="10">
    <source>
        <dbReference type="ARBA" id="ARBA00022723"/>
    </source>
</evidence>
<dbReference type="InterPro" id="IPR000422">
    <property type="entry name" value="DHBP_synthase_RibB"/>
</dbReference>
<dbReference type="Proteomes" id="UP000182761">
    <property type="component" value="Unassembled WGS sequence"/>
</dbReference>
<gene>
    <name evidence="14" type="primary">ribB</name>
    <name evidence="16" type="ORF">Ga0061079_11223</name>
</gene>
<keyword evidence="17" id="KW-1185">Reference proteome</keyword>
<comment type="subunit">
    <text evidence="14">Homodimer.</text>
</comment>
<evidence type="ECO:0000256" key="6">
    <source>
        <dbReference type="ARBA" id="ARBA00008976"/>
    </source>
</evidence>
<accession>A0A0X3ARB3</accession>
<evidence type="ECO:0000256" key="12">
    <source>
        <dbReference type="ARBA" id="ARBA00023211"/>
    </source>
</evidence>
<dbReference type="GO" id="GO:0008686">
    <property type="term" value="F:3,4-dihydroxy-2-butanone-4-phosphate synthase activity"/>
    <property type="evidence" value="ECO:0007669"/>
    <property type="project" value="UniProtKB-UniRule"/>
</dbReference>
<keyword evidence="13 14" id="KW-0456">Lyase</keyword>
<evidence type="ECO:0000313" key="16">
    <source>
        <dbReference type="EMBL" id="CVK16892.1"/>
    </source>
</evidence>
<dbReference type="STRING" id="1586267.GCA_001418685_01756"/>
<dbReference type="Pfam" id="PF00925">
    <property type="entry name" value="GTP_cyclohydro2"/>
    <property type="match status" value="1"/>
</dbReference>
<dbReference type="AlphaFoldDB" id="A0A0X3ARB3"/>
<evidence type="ECO:0000256" key="1">
    <source>
        <dbReference type="ARBA" id="ARBA00000141"/>
    </source>
</evidence>
<dbReference type="GO" id="GO:0009231">
    <property type="term" value="P:riboflavin biosynthetic process"/>
    <property type="evidence" value="ECO:0007669"/>
    <property type="project" value="UniProtKB-UniRule"/>
</dbReference>
<dbReference type="EMBL" id="FCOR01000012">
    <property type="protein sequence ID" value="CVK16892.1"/>
    <property type="molecule type" value="Genomic_DNA"/>
</dbReference>
<evidence type="ECO:0000256" key="5">
    <source>
        <dbReference type="ARBA" id="ARBA00005520"/>
    </source>
</evidence>
<comment type="function">
    <text evidence="3 14">Catalyzes the conversion of D-ribulose 5-phosphate to formate and 3,4-dihydroxy-2-butanone 4-phosphate.</text>
</comment>
<dbReference type="InterPro" id="IPR017945">
    <property type="entry name" value="DHBP_synth_RibB-like_a/b_dom"/>
</dbReference>
<feature type="domain" description="GTP cyclohydrolase II" evidence="15">
    <location>
        <begin position="217"/>
        <end position="374"/>
    </location>
</feature>
<dbReference type="SUPFAM" id="SSF55821">
    <property type="entry name" value="YrdC/RibB"/>
    <property type="match status" value="1"/>
</dbReference>
<comment type="pathway">
    <text evidence="4 14">Cofactor biosynthesis; riboflavin biosynthesis; 2-hydroxy-3-oxobutyl phosphate from D-ribulose 5-phosphate: step 1/1.</text>
</comment>
<keyword evidence="9 14" id="KW-0686">Riboflavin biosynthesis</keyword>
<feature type="binding site" evidence="14">
    <location>
        <position position="149"/>
    </location>
    <ligand>
        <name>Mg(2+)</name>
        <dbReference type="ChEBI" id="CHEBI:18420"/>
        <label>2</label>
    </ligand>
</feature>
<dbReference type="InterPro" id="IPR036144">
    <property type="entry name" value="RibA-like_sf"/>
</dbReference>
<comment type="cofactor">
    <cofactor evidence="14">
        <name>Mg(2+)</name>
        <dbReference type="ChEBI" id="CHEBI:18420"/>
    </cofactor>
    <cofactor evidence="14">
        <name>Mn(2+)</name>
        <dbReference type="ChEBI" id="CHEBI:29035"/>
    </cofactor>
    <text evidence="14">Binds 2 divalent metal cations per subunit. Magnesium or manganese.</text>
</comment>
<keyword evidence="10 14" id="KW-0479">Metal-binding</keyword>
<evidence type="ECO:0000256" key="14">
    <source>
        <dbReference type="HAMAP-Rule" id="MF_00180"/>
    </source>
</evidence>
<comment type="catalytic activity">
    <reaction evidence="1 14">
        <text>D-ribulose 5-phosphate = (2S)-2-hydroxy-3-oxobutyl phosphate + formate + H(+)</text>
        <dbReference type="Rhea" id="RHEA:18457"/>
        <dbReference type="ChEBI" id="CHEBI:15378"/>
        <dbReference type="ChEBI" id="CHEBI:15740"/>
        <dbReference type="ChEBI" id="CHEBI:58121"/>
        <dbReference type="ChEBI" id="CHEBI:58830"/>
        <dbReference type="EC" id="4.1.99.12"/>
    </reaction>
</comment>
<protein>
    <recommendedName>
        <fullName evidence="8 14">3,4-dihydroxy-2-butanone 4-phosphate synthase</fullName>
        <shortName evidence="14">DHBP synthase</shortName>
        <ecNumber evidence="7 14">4.1.99.12</ecNumber>
    </recommendedName>
</protein>
<dbReference type="GO" id="GO:0005829">
    <property type="term" value="C:cytosol"/>
    <property type="evidence" value="ECO:0007669"/>
    <property type="project" value="TreeGrafter"/>
</dbReference>
<comment type="cofactor">
    <cofactor evidence="2">
        <name>Mn(2+)</name>
        <dbReference type="ChEBI" id="CHEBI:29035"/>
    </cofactor>
</comment>
<keyword evidence="11 14" id="KW-0460">Magnesium</keyword>
<dbReference type="PIRSF" id="PIRSF001259">
    <property type="entry name" value="RibA"/>
    <property type="match status" value="1"/>
</dbReference>
<dbReference type="Gene3D" id="3.90.870.10">
    <property type="entry name" value="DHBP synthase"/>
    <property type="match status" value="1"/>
</dbReference>
<dbReference type="PANTHER" id="PTHR21327:SF18">
    <property type="entry name" value="3,4-DIHYDROXY-2-BUTANONE 4-PHOSPHATE SYNTHASE"/>
    <property type="match status" value="1"/>
</dbReference>
<keyword evidence="12 14" id="KW-0464">Manganese</keyword>
<dbReference type="InterPro" id="IPR032677">
    <property type="entry name" value="GTP_cyclohydro_II"/>
</dbReference>
<dbReference type="GO" id="GO:0000287">
    <property type="term" value="F:magnesium ion binding"/>
    <property type="evidence" value="ECO:0007669"/>
    <property type="project" value="UniProtKB-UniRule"/>
</dbReference>
<evidence type="ECO:0000256" key="3">
    <source>
        <dbReference type="ARBA" id="ARBA00002284"/>
    </source>
</evidence>
<evidence type="ECO:0000256" key="8">
    <source>
        <dbReference type="ARBA" id="ARBA00018836"/>
    </source>
</evidence>
<comment type="similarity">
    <text evidence="5">In the N-terminal section; belongs to the DHBP synthase family.</text>
</comment>
<dbReference type="SUPFAM" id="SSF142695">
    <property type="entry name" value="RibA-like"/>
    <property type="match status" value="1"/>
</dbReference>
<evidence type="ECO:0000256" key="11">
    <source>
        <dbReference type="ARBA" id="ARBA00022842"/>
    </source>
</evidence>
<dbReference type="FunFam" id="3.90.870.10:FF:000001">
    <property type="entry name" value="Riboflavin biosynthesis protein RibBA"/>
    <property type="match status" value="1"/>
</dbReference>
<evidence type="ECO:0000256" key="7">
    <source>
        <dbReference type="ARBA" id="ARBA00012153"/>
    </source>
</evidence>
<evidence type="ECO:0000256" key="13">
    <source>
        <dbReference type="ARBA" id="ARBA00023239"/>
    </source>
</evidence>
<comment type="similarity">
    <text evidence="6">In the C-terminal section; belongs to the GTP cyclohydrolase II family.</text>
</comment>
<proteinExistence type="inferred from homology"/>
<reference evidence="16 17" key="1">
    <citation type="submission" date="2016-01" db="EMBL/GenBank/DDBJ databases">
        <authorList>
            <person name="McClelland M."/>
            <person name="Jain A."/>
            <person name="Saraogi P."/>
            <person name="Mendelson R."/>
            <person name="Westerman R."/>
            <person name="SanMiguel P."/>
            <person name="Csonka L."/>
        </authorList>
    </citation>
    <scope>NUCLEOTIDE SEQUENCE [LARGE SCALE GENOMIC DNA]</scope>
    <source>
        <strain evidence="16 17">R-53146</strain>
    </source>
</reference>
<evidence type="ECO:0000256" key="4">
    <source>
        <dbReference type="ARBA" id="ARBA00004904"/>
    </source>
</evidence>
<keyword evidence="16" id="KW-0378">Hydrolase</keyword>